<reference evidence="1" key="1">
    <citation type="journal article" date="2022" name="bioRxiv">
        <title>Sequencing and chromosome-scale assembly of the giantPleurodeles waltlgenome.</title>
        <authorList>
            <person name="Brown T."/>
            <person name="Elewa A."/>
            <person name="Iarovenko S."/>
            <person name="Subramanian E."/>
            <person name="Araus A.J."/>
            <person name="Petzold A."/>
            <person name="Susuki M."/>
            <person name="Suzuki K.-i.T."/>
            <person name="Hayashi T."/>
            <person name="Toyoda A."/>
            <person name="Oliveira C."/>
            <person name="Osipova E."/>
            <person name="Leigh N.D."/>
            <person name="Simon A."/>
            <person name="Yun M.H."/>
        </authorList>
    </citation>
    <scope>NUCLEOTIDE SEQUENCE</scope>
    <source>
        <strain evidence="1">20211129_DDA</strain>
        <tissue evidence="1">Liver</tissue>
    </source>
</reference>
<gene>
    <name evidence="1" type="ORF">NDU88_003493</name>
</gene>
<evidence type="ECO:0000313" key="2">
    <source>
        <dbReference type="Proteomes" id="UP001066276"/>
    </source>
</evidence>
<evidence type="ECO:0000313" key="1">
    <source>
        <dbReference type="EMBL" id="KAJ1137080.1"/>
    </source>
</evidence>
<dbReference type="EMBL" id="JANPWB010000010">
    <property type="protein sequence ID" value="KAJ1137080.1"/>
    <property type="molecule type" value="Genomic_DNA"/>
</dbReference>
<keyword evidence="2" id="KW-1185">Reference proteome</keyword>
<sequence length="96" mass="10478">MCRIRAQRCLQIQPLGVGRGRGHELISRDQGRHVGGTAAILDYASLGPKMMQASPIGRGSRIVERQVSQVNLVGVLSTAESANMCRGYSTRCRLRL</sequence>
<name>A0AAV7QD57_PLEWA</name>
<protein>
    <submittedName>
        <fullName evidence="1">Uncharacterized protein</fullName>
    </submittedName>
</protein>
<dbReference type="AlphaFoldDB" id="A0AAV7QD57"/>
<proteinExistence type="predicted"/>
<accession>A0AAV7QD57</accession>
<organism evidence="1 2">
    <name type="scientific">Pleurodeles waltl</name>
    <name type="common">Iberian ribbed newt</name>
    <dbReference type="NCBI Taxonomy" id="8319"/>
    <lineage>
        <taxon>Eukaryota</taxon>
        <taxon>Metazoa</taxon>
        <taxon>Chordata</taxon>
        <taxon>Craniata</taxon>
        <taxon>Vertebrata</taxon>
        <taxon>Euteleostomi</taxon>
        <taxon>Amphibia</taxon>
        <taxon>Batrachia</taxon>
        <taxon>Caudata</taxon>
        <taxon>Salamandroidea</taxon>
        <taxon>Salamandridae</taxon>
        <taxon>Pleurodelinae</taxon>
        <taxon>Pleurodeles</taxon>
    </lineage>
</organism>
<dbReference type="Proteomes" id="UP001066276">
    <property type="component" value="Chromosome 6"/>
</dbReference>
<comment type="caution">
    <text evidence="1">The sequence shown here is derived from an EMBL/GenBank/DDBJ whole genome shotgun (WGS) entry which is preliminary data.</text>
</comment>